<feature type="compositionally biased region" description="Low complexity" evidence="1">
    <location>
        <begin position="66"/>
        <end position="77"/>
    </location>
</feature>
<keyword evidence="2" id="KW-0732">Signal</keyword>
<sequence>PRLRRLTCLVWLAGMLLAVAVSGMPASPLATAPADVEVSSPAADLPAAAVASGPEAALSAPPPLPADADFPLGAQEAEESATAAARVLPRLSADGLVVAAAAPQIAGRRSHPRYRSQAPPLA</sequence>
<evidence type="ECO:0000256" key="2">
    <source>
        <dbReference type="SAM" id="SignalP"/>
    </source>
</evidence>
<evidence type="ECO:0000313" key="3">
    <source>
        <dbReference type="EMBL" id="KAF1684874.1"/>
    </source>
</evidence>
<organism evidence="3 4">
    <name type="scientific">Pseudoxanthomonas broegbernensis</name>
    <dbReference type="NCBI Taxonomy" id="83619"/>
    <lineage>
        <taxon>Bacteria</taxon>
        <taxon>Pseudomonadati</taxon>
        <taxon>Pseudomonadota</taxon>
        <taxon>Gammaproteobacteria</taxon>
        <taxon>Lysobacterales</taxon>
        <taxon>Lysobacteraceae</taxon>
        <taxon>Pseudoxanthomonas</taxon>
    </lineage>
</organism>
<reference evidence="3 4" key="1">
    <citation type="submission" date="2017-10" db="EMBL/GenBank/DDBJ databases">
        <title>Whole genome sequencing of Pseudoxanthomonas broegbernensis DSM 12573(T).</title>
        <authorList>
            <person name="Kumar S."/>
            <person name="Bansal K."/>
            <person name="Kaur A."/>
            <person name="Patil P."/>
            <person name="Sharma S."/>
            <person name="Patil P.B."/>
        </authorList>
    </citation>
    <scope>NUCLEOTIDE SEQUENCE [LARGE SCALE GENOMIC DNA]</scope>
    <source>
        <strain evidence="3 4">DSM 12573</strain>
    </source>
</reference>
<keyword evidence="4" id="KW-1185">Reference proteome</keyword>
<feature type="signal peptide" evidence="2">
    <location>
        <begin position="1"/>
        <end position="20"/>
    </location>
</feature>
<feature type="chain" id="PRO_5030925088" evidence="2">
    <location>
        <begin position="21"/>
        <end position="122"/>
    </location>
</feature>
<gene>
    <name evidence="3" type="ORF">B1992_14255</name>
</gene>
<proteinExistence type="predicted"/>
<name>A0A7V8GKB2_9GAMM</name>
<protein>
    <submittedName>
        <fullName evidence="3">Uncharacterized protein</fullName>
    </submittedName>
</protein>
<feature type="compositionally biased region" description="Low complexity" evidence="1">
    <location>
        <begin position="50"/>
        <end position="59"/>
    </location>
</feature>
<evidence type="ECO:0000313" key="4">
    <source>
        <dbReference type="Proteomes" id="UP000462066"/>
    </source>
</evidence>
<dbReference type="Proteomes" id="UP000462066">
    <property type="component" value="Unassembled WGS sequence"/>
</dbReference>
<evidence type="ECO:0000256" key="1">
    <source>
        <dbReference type="SAM" id="MobiDB-lite"/>
    </source>
</evidence>
<accession>A0A7V8GKB2</accession>
<dbReference type="EMBL" id="MWIP01000021">
    <property type="protein sequence ID" value="KAF1684874.1"/>
    <property type="molecule type" value="Genomic_DNA"/>
</dbReference>
<dbReference type="RefSeq" id="WP_211373200.1">
    <property type="nucleotide sequence ID" value="NZ_MWIP01000021.1"/>
</dbReference>
<feature type="non-terminal residue" evidence="3">
    <location>
        <position position="1"/>
    </location>
</feature>
<comment type="caution">
    <text evidence="3">The sequence shown here is derived from an EMBL/GenBank/DDBJ whole genome shotgun (WGS) entry which is preliminary data.</text>
</comment>
<dbReference type="AlphaFoldDB" id="A0A7V8GKB2"/>
<feature type="region of interest" description="Disordered" evidence="1">
    <location>
        <begin position="50"/>
        <end position="77"/>
    </location>
</feature>